<dbReference type="EMBL" id="QBLH01001576">
    <property type="protein sequence ID" value="TGZ51586.1"/>
    <property type="molecule type" value="Genomic_DNA"/>
</dbReference>
<protein>
    <recommendedName>
        <fullName evidence="6">Endonuclease/exonuclease/phosphatase domain-containing protein</fullName>
    </recommendedName>
</protein>
<feature type="region of interest" description="Disordered" evidence="1">
    <location>
        <begin position="1"/>
        <end position="83"/>
    </location>
</feature>
<dbReference type="STRING" id="300112.A0A4S2KQB1"/>
<feature type="domain" description="Endonuclease/exonuclease/phosphatase" evidence="2">
    <location>
        <begin position="316"/>
        <end position="416"/>
    </location>
</feature>
<evidence type="ECO:0000259" key="2">
    <source>
        <dbReference type="Pfam" id="PF14529"/>
    </source>
</evidence>
<dbReference type="InterPro" id="IPR036691">
    <property type="entry name" value="Endo/exonu/phosph_ase_sf"/>
</dbReference>
<name>A0A4S2KQB1_9HYME</name>
<dbReference type="SUPFAM" id="SSF56219">
    <property type="entry name" value="DNase I-like"/>
    <property type="match status" value="1"/>
</dbReference>
<sequence>MSSKKDEELTTRDRELIKQQKLETITEEHKVARTKPAKRLQRSNATVESPELDKPNLPPSKRKTVKRVRSGNGEESEAKRVKPSISFDSPEKCRIAIIDRSDPDGRMTAERWMEVESKILLAIAELDSDGCEEVDFDGADWQKGVNVVGCSNRKSRDFLTQVIDGCGELWQGAQLEVIQMSQLPLRKKISLWIPPPVLEGDDTVRGFQMTRAARRLGFRVVQINLNHCEAATEDLMLLMTEENVDVALVQEPWLAKDRVRGLRTKEYTLLHSQTAGKKRTCIVAKRSLTLTLLTQYSTNDLTVATCESQGNTKLLLASSYMPYDEAEPPPEAVQNLVLEARKQGRQLVIGCDANGHHIQWGSKGINERGESIMDFILTNNLTICNRGNIPTFVNKVREEVIDLTLTTGDESKPFRNPKRTNWEMFSKLVERYVDGGPRVQMSEYPSIEGIEILVSELEDALMRAFKKSCPVSRSRKATKLWWNSPFQLRTETRKLYNHAKRNKTEESWEKYKTSFNEFKYKIREAKWESFKEFSESLVDTNEAARLRRVLSKDPVIPSNIMKPDGSEKNEGGKDHHRGENTMGGAFFWPVQVCGWELGRGRRQGWCFRPGRAESELRLELRSLASVTGQGSAEQMARVTELDLRLEAESFQGRTVDGRVTLEPTAGTAAGLSKHPHSPHNSNAARKRRTREGGRPDEGPRRGTGSPPGNRHRSTSHGPSSLAVEQPDGESRPGQPVSHRRAFKPPPADDSGYEGRPRKARRSPRGIADRPGRSTDQARETGARGRARAQRGPAGPSEIMESALKELSKWARENGLGVNPSKTELILFTRKYKIPKFTPPKLEGRAHFQRKLNTSESS</sequence>
<reference evidence="4 5" key="1">
    <citation type="journal article" date="2019" name="Philos. Trans. R. Soc. Lond., B, Biol. Sci.">
        <title>Ant behaviour and brain gene expression of defending hosts depend on the ecological success of the intruding social parasite.</title>
        <authorList>
            <person name="Kaur R."/>
            <person name="Stoldt M."/>
            <person name="Jongepier E."/>
            <person name="Feldmeyer B."/>
            <person name="Menzel F."/>
            <person name="Bornberg-Bauer E."/>
            <person name="Foitzik S."/>
        </authorList>
    </citation>
    <scope>NUCLEOTIDE SEQUENCE [LARGE SCALE GENOMIC DNA]</scope>
    <source>
        <tissue evidence="4">Whole body</tissue>
    </source>
</reference>
<dbReference type="Pfam" id="PF14529">
    <property type="entry name" value="Exo_endo_phos_2"/>
    <property type="match status" value="1"/>
</dbReference>
<feature type="compositionally biased region" description="Basic residues" evidence="1">
    <location>
        <begin position="60"/>
        <end position="69"/>
    </location>
</feature>
<dbReference type="GO" id="GO:0003824">
    <property type="term" value="F:catalytic activity"/>
    <property type="evidence" value="ECO:0007669"/>
    <property type="project" value="InterPro"/>
</dbReference>
<evidence type="ECO:0000256" key="1">
    <source>
        <dbReference type="SAM" id="MobiDB-lite"/>
    </source>
</evidence>
<dbReference type="InterPro" id="IPR005135">
    <property type="entry name" value="Endo/exonuclease/phosphatase"/>
</dbReference>
<comment type="caution">
    <text evidence="4">The sequence shown here is derived from an EMBL/GenBank/DDBJ whole genome shotgun (WGS) entry which is preliminary data.</text>
</comment>
<accession>A0A4S2KQB1</accession>
<feature type="compositionally biased region" description="Basic and acidic residues" evidence="1">
    <location>
        <begin position="1"/>
        <end position="31"/>
    </location>
</feature>
<keyword evidence="5" id="KW-1185">Reference proteome</keyword>
<dbReference type="AlphaFoldDB" id="A0A4S2KQB1"/>
<gene>
    <name evidence="4" type="ORF">DBV15_11906</name>
</gene>
<feature type="region of interest" description="Disordered" evidence="1">
    <location>
        <begin position="557"/>
        <end position="581"/>
    </location>
</feature>
<feature type="compositionally biased region" description="Basic and acidic residues" evidence="1">
    <location>
        <begin position="766"/>
        <end position="782"/>
    </location>
</feature>
<dbReference type="CDD" id="cd09077">
    <property type="entry name" value="R1-I-EN"/>
    <property type="match status" value="1"/>
</dbReference>
<proteinExistence type="predicted"/>
<dbReference type="Proteomes" id="UP000310200">
    <property type="component" value="Unassembled WGS sequence"/>
</dbReference>
<feature type="region of interest" description="Disordered" evidence="1">
    <location>
        <begin position="667"/>
        <end position="797"/>
    </location>
</feature>
<evidence type="ECO:0000313" key="5">
    <source>
        <dbReference type="Proteomes" id="UP000310200"/>
    </source>
</evidence>
<feature type="compositionally biased region" description="Basic and acidic residues" evidence="1">
    <location>
        <begin position="690"/>
        <end position="700"/>
    </location>
</feature>
<dbReference type="PANTHER" id="PTHR33273:SF4">
    <property type="entry name" value="ENDONUCLEASE_EXONUCLEASE_PHOSPHATASE DOMAIN-CONTAINING PROTEIN"/>
    <property type="match status" value="1"/>
</dbReference>
<evidence type="ECO:0008006" key="6">
    <source>
        <dbReference type="Google" id="ProtNLM"/>
    </source>
</evidence>
<organism evidence="4 5">
    <name type="scientific">Temnothorax longispinosus</name>
    <dbReference type="NCBI Taxonomy" id="300112"/>
    <lineage>
        <taxon>Eukaryota</taxon>
        <taxon>Metazoa</taxon>
        <taxon>Ecdysozoa</taxon>
        <taxon>Arthropoda</taxon>
        <taxon>Hexapoda</taxon>
        <taxon>Insecta</taxon>
        <taxon>Pterygota</taxon>
        <taxon>Neoptera</taxon>
        <taxon>Endopterygota</taxon>
        <taxon>Hymenoptera</taxon>
        <taxon>Apocrita</taxon>
        <taxon>Aculeata</taxon>
        <taxon>Formicoidea</taxon>
        <taxon>Formicidae</taxon>
        <taxon>Myrmicinae</taxon>
        <taxon>Temnothorax</taxon>
    </lineage>
</organism>
<evidence type="ECO:0000259" key="3">
    <source>
        <dbReference type="Pfam" id="PF16012"/>
    </source>
</evidence>
<dbReference type="InterPro" id="IPR031961">
    <property type="entry name" value="DUF4780"/>
</dbReference>
<feature type="domain" description="DUF4780" evidence="3">
    <location>
        <begin position="89"/>
        <end position="197"/>
    </location>
</feature>
<feature type="compositionally biased region" description="Basic residues" evidence="1">
    <location>
        <begin position="32"/>
        <end position="41"/>
    </location>
</feature>
<dbReference type="Pfam" id="PF16012">
    <property type="entry name" value="DUF4780"/>
    <property type="match status" value="1"/>
</dbReference>
<feature type="compositionally biased region" description="Basic and acidic residues" evidence="1">
    <location>
        <begin position="564"/>
        <end position="579"/>
    </location>
</feature>
<dbReference type="Gene3D" id="3.60.10.10">
    <property type="entry name" value="Endonuclease/exonuclease/phosphatase"/>
    <property type="match status" value="1"/>
</dbReference>
<dbReference type="PANTHER" id="PTHR33273">
    <property type="entry name" value="DOMAIN-CONTAINING PROTEIN, PUTATIVE-RELATED"/>
    <property type="match status" value="1"/>
</dbReference>
<evidence type="ECO:0000313" key="4">
    <source>
        <dbReference type="EMBL" id="TGZ51586.1"/>
    </source>
</evidence>